<comment type="caution">
    <text evidence="2">The sequence shown here is derived from an EMBL/GenBank/DDBJ whole genome shotgun (WGS) entry which is preliminary data.</text>
</comment>
<evidence type="ECO:0000313" key="2">
    <source>
        <dbReference type="EMBL" id="MCA9386085.1"/>
    </source>
</evidence>
<evidence type="ECO:0000313" key="3">
    <source>
        <dbReference type="Proteomes" id="UP000754563"/>
    </source>
</evidence>
<dbReference type="EMBL" id="JAGQLH010000076">
    <property type="protein sequence ID" value="MCA9386085.1"/>
    <property type="molecule type" value="Genomic_DNA"/>
</dbReference>
<reference evidence="2" key="1">
    <citation type="submission" date="2020-04" db="EMBL/GenBank/DDBJ databases">
        <authorList>
            <person name="Zhang T."/>
        </authorList>
    </citation>
    <scope>NUCLEOTIDE SEQUENCE</scope>
    <source>
        <strain evidence="2">HKST-UBA11</strain>
    </source>
</reference>
<accession>A0A955L9L1</accession>
<organism evidence="2 3">
    <name type="scientific">Candidatus Dojkabacteria bacterium</name>
    <dbReference type="NCBI Taxonomy" id="2099670"/>
    <lineage>
        <taxon>Bacteria</taxon>
        <taxon>Candidatus Dojkabacteria</taxon>
    </lineage>
</organism>
<protein>
    <submittedName>
        <fullName evidence="2">Uncharacterized protein</fullName>
    </submittedName>
</protein>
<name>A0A955L9L1_9BACT</name>
<dbReference type="Proteomes" id="UP000754563">
    <property type="component" value="Unassembled WGS sequence"/>
</dbReference>
<keyword evidence="1" id="KW-0812">Transmembrane</keyword>
<keyword evidence="1" id="KW-1133">Transmembrane helix</keyword>
<sequence>MNELVITKGAGKFIVLAAIVNIPFIGFIPYLTQAFTILFLAIFLKHMISDEEKISVAHSQKNVQYITKPLAKWLIYGTMAFQVLWIPYVMQLITLVALGIIYANFTKYKE</sequence>
<gene>
    <name evidence="2" type="ORF">KC717_05550</name>
</gene>
<feature type="transmembrane region" description="Helical" evidence="1">
    <location>
        <begin position="85"/>
        <end position="105"/>
    </location>
</feature>
<feature type="transmembrane region" description="Helical" evidence="1">
    <location>
        <begin position="12"/>
        <end position="44"/>
    </location>
</feature>
<proteinExistence type="predicted"/>
<keyword evidence="1" id="KW-0472">Membrane</keyword>
<dbReference type="AlphaFoldDB" id="A0A955L9L1"/>
<evidence type="ECO:0000256" key="1">
    <source>
        <dbReference type="SAM" id="Phobius"/>
    </source>
</evidence>
<reference evidence="2" key="2">
    <citation type="journal article" date="2021" name="Microbiome">
        <title>Successional dynamics and alternative stable states in a saline activated sludge microbial community over 9 years.</title>
        <authorList>
            <person name="Wang Y."/>
            <person name="Ye J."/>
            <person name="Ju F."/>
            <person name="Liu L."/>
            <person name="Boyd J.A."/>
            <person name="Deng Y."/>
            <person name="Parks D.H."/>
            <person name="Jiang X."/>
            <person name="Yin X."/>
            <person name="Woodcroft B.J."/>
            <person name="Tyson G.W."/>
            <person name="Hugenholtz P."/>
            <person name="Polz M.F."/>
            <person name="Zhang T."/>
        </authorList>
    </citation>
    <scope>NUCLEOTIDE SEQUENCE</scope>
    <source>
        <strain evidence="2">HKST-UBA11</strain>
    </source>
</reference>